<feature type="transmembrane region" description="Helical" evidence="1">
    <location>
        <begin position="6"/>
        <end position="27"/>
    </location>
</feature>
<dbReference type="Pfam" id="PF10966">
    <property type="entry name" value="DUF2768"/>
    <property type="match status" value="1"/>
</dbReference>
<gene>
    <name evidence="2" type="ORF">E1I69_01815</name>
</gene>
<keyword evidence="3" id="KW-1185">Reference proteome</keyword>
<dbReference type="InterPro" id="IPR020076">
    <property type="entry name" value="DUF2768"/>
</dbReference>
<keyword evidence="1" id="KW-0812">Transmembrane</keyword>
<keyword evidence="1" id="KW-0472">Membrane</keyword>
<dbReference type="OrthoDB" id="2476435at2"/>
<evidence type="ECO:0000313" key="2">
    <source>
        <dbReference type="EMBL" id="THE15076.1"/>
    </source>
</evidence>
<proteinExistence type="predicted"/>
<feature type="transmembrane region" description="Helical" evidence="1">
    <location>
        <begin position="39"/>
        <end position="60"/>
    </location>
</feature>
<accession>A0A4S3PZR1</accession>
<dbReference type="AlphaFoldDB" id="A0A4S3PZR1"/>
<dbReference type="EMBL" id="SLUB01000002">
    <property type="protein sequence ID" value="THE15076.1"/>
    <property type="molecule type" value="Genomic_DNA"/>
</dbReference>
<organism evidence="2 3">
    <name type="scientific">Bacillus timonensis</name>
    <dbReference type="NCBI Taxonomy" id="1033734"/>
    <lineage>
        <taxon>Bacteria</taxon>
        <taxon>Bacillati</taxon>
        <taxon>Bacillota</taxon>
        <taxon>Bacilli</taxon>
        <taxon>Bacillales</taxon>
        <taxon>Bacillaceae</taxon>
        <taxon>Bacillus</taxon>
    </lineage>
</organism>
<evidence type="ECO:0000313" key="3">
    <source>
        <dbReference type="Proteomes" id="UP000306477"/>
    </source>
</evidence>
<dbReference type="STRING" id="1033734.GCA_000285535_04131"/>
<comment type="caution">
    <text evidence="2">The sequence shown here is derived from an EMBL/GenBank/DDBJ whole genome shotgun (WGS) entry which is preliminary data.</text>
</comment>
<name>A0A4S3PZR1_9BACI</name>
<protein>
    <submittedName>
        <fullName evidence="2">DUF2768 domain-containing protein</fullName>
    </submittedName>
</protein>
<sequence>MTPGLLKMWISFAGMAFMALAVISIYFSRYKLKGFLKGIVATIAYLFMILAGIIIFFVVFSGPVSE</sequence>
<evidence type="ECO:0000256" key="1">
    <source>
        <dbReference type="SAM" id="Phobius"/>
    </source>
</evidence>
<keyword evidence="1" id="KW-1133">Transmembrane helix</keyword>
<dbReference type="Proteomes" id="UP000306477">
    <property type="component" value="Unassembled WGS sequence"/>
</dbReference>
<dbReference type="RefSeq" id="WP_136377929.1">
    <property type="nucleotide sequence ID" value="NZ_SLUB01000002.1"/>
</dbReference>
<reference evidence="2 3" key="1">
    <citation type="journal article" date="2019" name="Indoor Air">
        <title>Impacts of indoor surface finishes on bacterial viability.</title>
        <authorList>
            <person name="Hu J."/>
            <person name="Maamar S.B."/>
            <person name="Glawe A.J."/>
            <person name="Gottel N."/>
            <person name="Gilbert J.A."/>
            <person name="Hartmann E.M."/>
        </authorList>
    </citation>
    <scope>NUCLEOTIDE SEQUENCE [LARGE SCALE GENOMIC DNA]</scope>
    <source>
        <strain evidence="2 3">AF060A6</strain>
    </source>
</reference>